<dbReference type="GO" id="GO:0016020">
    <property type="term" value="C:membrane"/>
    <property type="evidence" value="ECO:0007669"/>
    <property type="project" value="UniProtKB-SubCell"/>
</dbReference>
<sequence>MVSPVSLSAPAWAVCEVAVRLVVGGLLFARGVGLLNSASARRQLWLALHQLVPAPLVRPVALSLPVAELLAGILLLLGAFGTFALVTAAVVLVSTTVAGRVALGRGLVVAGGSLCRLQPLLSRYTLLRNMVFVGAIGAVAVHGGATPAVTPWHPWAQAAAVAAVTGTIGTIIAILRRAQRRRLLSGIATA</sequence>
<dbReference type="Pfam" id="PF07291">
    <property type="entry name" value="MauE"/>
    <property type="match status" value="1"/>
</dbReference>
<dbReference type="GO" id="GO:0030416">
    <property type="term" value="P:methylamine metabolic process"/>
    <property type="evidence" value="ECO:0007669"/>
    <property type="project" value="InterPro"/>
</dbReference>
<organism evidence="7 8">
    <name type="scientific">Nocardia mexicana</name>
    <dbReference type="NCBI Taxonomy" id="279262"/>
    <lineage>
        <taxon>Bacteria</taxon>
        <taxon>Bacillati</taxon>
        <taxon>Actinomycetota</taxon>
        <taxon>Actinomycetes</taxon>
        <taxon>Mycobacteriales</taxon>
        <taxon>Nocardiaceae</taxon>
        <taxon>Nocardia</taxon>
    </lineage>
</organism>
<dbReference type="InterPro" id="IPR009908">
    <property type="entry name" value="Methylamine_util_MauE"/>
</dbReference>
<evidence type="ECO:0000256" key="4">
    <source>
        <dbReference type="ARBA" id="ARBA00023136"/>
    </source>
</evidence>
<keyword evidence="8" id="KW-1185">Reference proteome</keyword>
<keyword evidence="2 5" id="KW-0812">Transmembrane</keyword>
<evidence type="ECO:0000256" key="1">
    <source>
        <dbReference type="ARBA" id="ARBA00004141"/>
    </source>
</evidence>
<name>A0A370HAJ6_9NOCA</name>
<dbReference type="RefSeq" id="WP_068012680.1">
    <property type="nucleotide sequence ID" value="NZ_QQAZ01000003.1"/>
</dbReference>
<dbReference type="EMBL" id="QQAZ01000003">
    <property type="protein sequence ID" value="RDI53250.1"/>
    <property type="molecule type" value="Genomic_DNA"/>
</dbReference>
<reference evidence="7 8" key="1">
    <citation type="submission" date="2018-07" db="EMBL/GenBank/DDBJ databases">
        <title>Genomic Encyclopedia of Type Strains, Phase IV (KMG-IV): sequencing the most valuable type-strain genomes for metagenomic binning, comparative biology and taxonomic classification.</title>
        <authorList>
            <person name="Goeker M."/>
        </authorList>
    </citation>
    <scope>NUCLEOTIDE SEQUENCE [LARGE SCALE GENOMIC DNA]</scope>
    <source>
        <strain evidence="7 8">DSM 44952</strain>
    </source>
</reference>
<accession>A0A370HAJ6</accession>
<keyword evidence="4 5" id="KW-0472">Membrane</keyword>
<evidence type="ECO:0000313" key="7">
    <source>
        <dbReference type="EMBL" id="RDI53250.1"/>
    </source>
</evidence>
<gene>
    <name evidence="7" type="ORF">DFR68_103638</name>
</gene>
<evidence type="ECO:0000259" key="6">
    <source>
        <dbReference type="Pfam" id="PF07291"/>
    </source>
</evidence>
<dbReference type="OrthoDB" id="10014254at2"/>
<dbReference type="AlphaFoldDB" id="A0A370HAJ6"/>
<feature type="transmembrane region" description="Helical" evidence="5">
    <location>
        <begin position="155"/>
        <end position="175"/>
    </location>
</feature>
<evidence type="ECO:0000256" key="5">
    <source>
        <dbReference type="SAM" id="Phobius"/>
    </source>
</evidence>
<feature type="transmembrane region" description="Helical" evidence="5">
    <location>
        <begin position="124"/>
        <end position="143"/>
    </location>
</feature>
<keyword evidence="3 5" id="KW-1133">Transmembrane helix</keyword>
<feature type="domain" description="Methylamine utilisation protein MauE" evidence="6">
    <location>
        <begin position="18"/>
        <end position="140"/>
    </location>
</feature>
<comment type="subcellular location">
    <subcellularLocation>
        <location evidence="1">Membrane</location>
        <topology evidence="1">Multi-pass membrane protein</topology>
    </subcellularLocation>
</comment>
<dbReference type="STRING" id="1210089.GCA_001613165_00193"/>
<protein>
    <recommendedName>
        <fullName evidence="6">Methylamine utilisation protein MauE domain-containing protein</fullName>
    </recommendedName>
</protein>
<comment type="caution">
    <text evidence="7">The sequence shown here is derived from an EMBL/GenBank/DDBJ whole genome shotgun (WGS) entry which is preliminary data.</text>
</comment>
<evidence type="ECO:0000256" key="3">
    <source>
        <dbReference type="ARBA" id="ARBA00022989"/>
    </source>
</evidence>
<evidence type="ECO:0000313" key="8">
    <source>
        <dbReference type="Proteomes" id="UP000255355"/>
    </source>
</evidence>
<evidence type="ECO:0000256" key="2">
    <source>
        <dbReference type="ARBA" id="ARBA00022692"/>
    </source>
</evidence>
<proteinExistence type="predicted"/>
<dbReference type="Proteomes" id="UP000255355">
    <property type="component" value="Unassembled WGS sequence"/>
</dbReference>